<accession>A0A1D2MT19</accession>
<comment type="caution">
    <text evidence="4">The sequence shown here is derived from an EMBL/GenBank/DDBJ whole genome shotgun (WGS) entry which is preliminary data.</text>
</comment>
<feature type="compositionally biased region" description="Polar residues" evidence="2">
    <location>
        <begin position="195"/>
        <end position="215"/>
    </location>
</feature>
<keyword evidence="3" id="KW-0812">Transmembrane</keyword>
<evidence type="ECO:0000256" key="1">
    <source>
        <dbReference type="ARBA" id="ARBA00023157"/>
    </source>
</evidence>
<evidence type="ECO:0000256" key="3">
    <source>
        <dbReference type="SAM" id="Phobius"/>
    </source>
</evidence>
<keyword evidence="3" id="KW-1133">Transmembrane helix</keyword>
<feature type="compositionally biased region" description="Low complexity" evidence="2">
    <location>
        <begin position="178"/>
        <end position="194"/>
    </location>
</feature>
<keyword evidence="1" id="KW-1015">Disulfide bond</keyword>
<dbReference type="AlphaFoldDB" id="A0A1D2MT19"/>
<dbReference type="CDD" id="cd00112">
    <property type="entry name" value="LDLa"/>
    <property type="match status" value="1"/>
</dbReference>
<reference evidence="4 5" key="1">
    <citation type="journal article" date="2016" name="Genome Biol. Evol.">
        <title>Gene Family Evolution Reflects Adaptation to Soil Environmental Stressors in the Genome of the Collembolan Orchesella cincta.</title>
        <authorList>
            <person name="Faddeeva-Vakhrusheva A."/>
            <person name="Derks M.F."/>
            <person name="Anvar S.Y."/>
            <person name="Agamennone V."/>
            <person name="Suring W."/>
            <person name="Smit S."/>
            <person name="van Straalen N.M."/>
            <person name="Roelofs D."/>
        </authorList>
    </citation>
    <scope>NUCLEOTIDE SEQUENCE [LARGE SCALE GENOMIC DNA]</scope>
    <source>
        <tissue evidence="4">Mixed pool</tissue>
    </source>
</reference>
<proteinExistence type="predicted"/>
<sequence>MNDVDGGGIETTGTCGKVDIRDGSYSPQGLIGPRTFVSPSGKMRVLFYHGFIWGLVRNFNFDLLDPSLNPMLRVEIAFTAIKDCPSTNTTLSGETQNESDPNFNSLISCSPSAVNNSKTCISKELRCDRTLNCGFEQDFGSDEDILGCHELLNIVFSKSQHSPPTTIASTTAGILSSNTTTSATTTTTTTSTSTEVPSSERPLSTTQNSINSNSAGDAKVPKKQSSTGTDAAGLIGLVRKFPLLIKSTTSSTTPTSQDYADSKDFESPSESPPPSNFSTTPKMPFASGGELFADIKPDPVEDSLIDGASKEEIVESDSMSLNTIAGIVSVVAVVLILSGILRVWYCYNKVIWNPHGSLPSSGTPPEFPNPGLMRKIKQLVAESEEGFPEKKCMGLKEQPPSYEILFPLPEEKVENKSLNV</sequence>
<protein>
    <submittedName>
        <fullName evidence="4">Uncharacterized protein</fullName>
    </submittedName>
</protein>
<keyword evidence="5" id="KW-1185">Reference proteome</keyword>
<evidence type="ECO:0000256" key="2">
    <source>
        <dbReference type="SAM" id="MobiDB-lite"/>
    </source>
</evidence>
<dbReference type="OrthoDB" id="10636595at2759"/>
<dbReference type="STRING" id="48709.A0A1D2MT19"/>
<evidence type="ECO:0000313" key="4">
    <source>
        <dbReference type="EMBL" id="ODM96156.1"/>
    </source>
</evidence>
<feature type="region of interest" description="Disordered" evidence="2">
    <location>
        <begin position="178"/>
        <end position="229"/>
    </location>
</feature>
<feature type="transmembrane region" description="Helical" evidence="3">
    <location>
        <begin position="324"/>
        <end position="345"/>
    </location>
</feature>
<feature type="region of interest" description="Disordered" evidence="2">
    <location>
        <begin position="249"/>
        <end position="283"/>
    </location>
</feature>
<name>A0A1D2MT19_ORCCI</name>
<organism evidence="4 5">
    <name type="scientific">Orchesella cincta</name>
    <name type="common">Springtail</name>
    <name type="synonym">Podura cincta</name>
    <dbReference type="NCBI Taxonomy" id="48709"/>
    <lineage>
        <taxon>Eukaryota</taxon>
        <taxon>Metazoa</taxon>
        <taxon>Ecdysozoa</taxon>
        <taxon>Arthropoda</taxon>
        <taxon>Hexapoda</taxon>
        <taxon>Collembola</taxon>
        <taxon>Entomobryomorpha</taxon>
        <taxon>Entomobryoidea</taxon>
        <taxon>Orchesellidae</taxon>
        <taxon>Orchesellinae</taxon>
        <taxon>Orchesella</taxon>
    </lineage>
</organism>
<dbReference type="InterPro" id="IPR002172">
    <property type="entry name" value="LDrepeatLR_classA_rpt"/>
</dbReference>
<dbReference type="EMBL" id="LJIJ01000571">
    <property type="protein sequence ID" value="ODM96156.1"/>
    <property type="molecule type" value="Genomic_DNA"/>
</dbReference>
<evidence type="ECO:0000313" key="5">
    <source>
        <dbReference type="Proteomes" id="UP000094527"/>
    </source>
</evidence>
<gene>
    <name evidence="4" type="ORF">Ocin01_10529</name>
</gene>
<keyword evidence="3" id="KW-0472">Membrane</keyword>
<dbReference type="Proteomes" id="UP000094527">
    <property type="component" value="Unassembled WGS sequence"/>
</dbReference>